<protein>
    <recommendedName>
        <fullName evidence="5">Prohead serine protease domain-containing protein</fullName>
    </recommendedName>
</protein>
<dbReference type="InterPro" id="IPR006433">
    <property type="entry name" value="Prohead_protease"/>
</dbReference>
<evidence type="ECO:0000256" key="1">
    <source>
        <dbReference type="ARBA" id="ARBA00022612"/>
    </source>
</evidence>
<evidence type="ECO:0000313" key="6">
    <source>
        <dbReference type="EMBL" id="KKN55907.1"/>
    </source>
</evidence>
<organism evidence="6">
    <name type="scientific">marine sediment metagenome</name>
    <dbReference type="NCBI Taxonomy" id="412755"/>
    <lineage>
        <taxon>unclassified sequences</taxon>
        <taxon>metagenomes</taxon>
        <taxon>ecological metagenomes</taxon>
    </lineage>
</organism>
<comment type="caution">
    <text evidence="6">The sequence shown here is derived from an EMBL/GenBank/DDBJ whole genome shotgun (WGS) entry which is preliminary data.</text>
</comment>
<evidence type="ECO:0000256" key="4">
    <source>
        <dbReference type="SAM" id="MobiDB-lite"/>
    </source>
</evidence>
<dbReference type="AlphaFoldDB" id="A0A0F9S0Y7"/>
<evidence type="ECO:0000259" key="5">
    <source>
        <dbReference type="Pfam" id="PF04586"/>
    </source>
</evidence>
<dbReference type="NCBIfam" id="TIGR01543">
    <property type="entry name" value="proheadase_HK97"/>
    <property type="match status" value="1"/>
</dbReference>
<dbReference type="Pfam" id="PF04586">
    <property type="entry name" value="Peptidase_S78"/>
    <property type="match status" value="1"/>
</dbReference>
<keyword evidence="2" id="KW-0645">Protease</keyword>
<dbReference type="InterPro" id="IPR054613">
    <property type="entry name" value="Peptidase_S78_dom"/>
</dbReference>
<feature type="compositionally biased region" description="Basic residues" evidence="4">
    <location>
        <begin position="248"/>
        <end position="259"/>
    </location>
</feature>
<evidence type="ECO:0000256" key="3">
    <source>
        <dbReference type="ARBA" id="ARBA00022801"/>
    </source>
</evidence>
<keyword evidence="3" id="KW-0378">Hydrolase</keyword>
<dbReference type="GO" id="GO:0008233">
    <property type="term" value="F:peptidase activity"/>
    <property type="evidence" value="ECO:0007669"/>
    <property type="project" value="UniProtKB-KW"/>
</dbReference>
<accession>A0A0F9S0Y7</accession>
<feature type="region of interest" description="Disordered" evidence="4">
    <location>
        <begin position="202"/>
        <end position="269"/>
    </location>
</feature>
<feature type="domain" description="Prohead serine protease" evidence="5">
    <location>
        <begin position="23"/>
        <end position="163"/>
    </location>
</feature>
<gene>
    <name evidence="6" type="ORF">LCGC14_0577500</name>
</gene>
<dbReference type="GO" id="GO:0006508">
    <property type="term" value="P:proteolysis"/>
    <property type="evidence" value="ECO:0007669"/>
    <property type="project" value="UniProtKB-KW"/>
</dbReference>
<reference evidence="6" key="1">
    <citation type="journal article" date="2015" name="Nature">
        <title>Complex archaea that bridge the gap between prokaryotes and eukaryotes.</title>
        <authorList>
            <person name="Spang A."/>
            <person name="Saw J.H."/>
            <person name="Jorgensen S.L."/>
            <person name="Zaremba-Niedzwiedzka K."/>
            <person name="Martijn J."/>
            <person name="Lind A.E."/>
            <person name="van Eijk R."/>
            <person name="Schleper C."/>
            <person name="Guy L."/>
            <person name="Ettema T.J."/>
        </authorList>
    </citation>
    <scope>NUCLEOTIDE SEQUENCE</scope>
</reference>
<name>A0A0F9S0Y7_9ZZZZ</name>
<proteinExistence type="predicted"/>
<evidence type="ECO:0000256" key="2">
    <source>
        <dbReference type="ARBA" id="ARBA00022670"/>
    </source>
</evidence>
<sequence length="269" mass="29929">MSEEDTVEYRSVSTELRVDLAKRRIFGLANVFGNKDAFGTVFDKGAFKKTIRNKFSAGKGKIKFLFNHDAWSIIGTLTRLREGEEGLEFEGRVSDTPLGNEILTLVQDGALTDNSIGFRRVKTEMSVDEGGDDDDEPTLHFTEVELFDVSPVTFGANALAVIGGTRSRMPDVQSLADEIVERFLVQIPDLARINDEGHFHLQVKEGDTSNGRSQETENEGDEGRQEEVNQQRTSSSDSSNGDNENKKRDGKARLRRSRARLAIVEAEGR</sequence>
<keyword evidence="1" id="KW-1188">Viral release from host cell</keyword>
<dbReference type="EMBL" id="LAZR01000866">
    <property type="protein sequence ID" value="KKN55907.1"/>
    <property type="molecule type" value="Genomic_DNA"/>
</dbReference>